<evidence type="ECO:0000313" key="5">
    <source>
        <dbReference type="EMBL" id="PWN28837.1"/>
    </source>
</evidence>
<feature type="region of interest" description="Disordered" evidence="2">
    <location>
        <begin position="75"/>
        <end position="107"/>
    </location>
</feature>
<organism evidence="5 6">
    <name type="scientific">Jaminaea rosea</name>
    <dbReference type="NCBI Taxonomy" id="1569628"/>
    <lineage>
        <taxon>Eukaryota</taxon>
        <taxon>Fungi</taxon>
        <taxon>Dikarya</taxon>
        <taxon>Basidiomycota</taxon>
        <taxon>Ustilaginomycotina</taxon>
        <taxon>Exobasidiomycetes</taxon>
        <taxon>Microstromatales</taxon>
        <taxon>Microstromatales incertae sedis</taxon>
        <taxon>Jaminaea</taxon>
    </lineage>
</organism>
<protein>
    <submittedName>
        <fullName evidence="5">DUF77-domain-containing protein</fullName>
    </submittedName>
</protein>
<gene>
    <name evidence="5" type="ORF">BDZ90DRAFT_278249</name>
</gene>
<keyword evidence="6" id="KW-1185">Reference proteome</keyword>
<dbReference type="InterPro" id="IPR002767">
    <property type="entry name" value="Thiamine_BP"/>
</dbReference>
<evidence type="ECO:0000259" key="4">
    <source>
        <dbReference type="Pfam" id="PF01910"/>
    </source>
</evidence>
<sequence length="129" mass="14047">MVLFAVADFCLIPMGTETSVGPYIAECQRVLEAMKSEGIKYEMHGYGTNLEGPFPLVCQAIERCHEAVHAKGAPRISSNMRIGTRTDKPQEQAWAKGLGENERKRESVRRILAGQTGDAEAATKAAAPQ</sequence>
<keyword evidence="3" id="KW-0732">Signal</keyword>
<dbReference type="RefSeq" id="XP_025363449.1">
    <property type="nucleotide sequence ID" value="XM_025509073.1"/>
</dbReference>
<dbReference type="GeneID" id="37030896"/>
<proteinExistence type="inferred from homology"/>
<dbReference type="OrthoDB" id="5587367at2759"/>
<feature type="chain" id="PRO_5016326838" evidence="3">
    <location>
        <begin position="19"/>
        <end position="129"/>
    </location>
</feature>
<dbReference type="SUPFAM" id="SSF89957">
    <property type="entry name" value="MTH1187/YkoF-like"/>
    <property type="match status" value="1"/>
</dbReference>
<dbReference type="PANTHER" id="PTHR33777:SF1">
    <property type="entry name" value="UPF0045 PROTEIN ECM15"/>
    <property type="match status" value="1"/>
</dbReference>
<dbReference type="NCBIfam" id="TIGR00106">
    <property type="entry name" value="MTH1187 family thiamine-binding protein"/>
    <property type="match status" value="1"/>
</dbReference>
<dbReference type="AlphaFoldDB" id="A0A316UU55"/>
<accession>A0A316UU55</accession>
<dbReference type="Pfam" id="PF01910">
    <property type="entry name" value="Thiamine_BP"/>
    <property type="match status" value="1"/>
</dbReference>
<dbReference type="Proteomes" id="UP000245884">
    <property type="component" value="Unassembled WGS sequence"/>
</dbReference>
<evidence type="ECO:0000256" key="3">
    <source>
        <dbReference type="SAM" id="SignalP"/>
    </source>
</evidence>
<dbReference type="Gene3D" id="3.30.70.930">
    <property type="match status" value="1"/>
</dbReference>
<feature type="domain" description="Thiamine-binding protein" evidence="4">
    <location>
        <begin position="7"/>
        <end position="90"/>
    </location>
</feature>
<dbReference type="PANTHER" id="PTHR33777">
    <property type="entry name" value="UPF0045 PROTEIN ECM15"/>
    <property type="match status" value="1"/>
</dbReference>
<evidence type="ECO:0000313" key="6">
    <source>
        <dbReference type="Proteomes" id="UP000245884"/>
    </source>
</evidence>
<comment type="similarity">
    <text evidence="1">Belongs to the UPF0045 family.</text>
</comment>
<reference evidence="5 6" key="1">
    <citation type="journal article" date="2018" name="Mol. Biol. Evol.">
        <title>Broad Genomic Sampling Reveals a Smut Pathogenic Ancestry of the Fungal Clade Ustilaginomycotina.</title>
        <authorList>
            <person name="Kijpornyongpan T."/>
            <person name="Mondo S.J."/>
            <person name="Barry K."/>
            <person name="Sandor L."/>
            <person name="Lee J."/>
            <person name="Lipzen A."/>
            <person name="Pangilinan J."/>
            <person name="LaButti K."/>
            <person name="Hainaut M."/>
            <person name="Henrissat B."/>
            <person name="Grigoriev I.V."/>
            <person name="Spatafora J.W."/>
            <person name="Aime M.C."/>
        </authorList>
    </citation>
    <scope>NUCLEOTIDE SEQUENCE [LARGE SCALE GENOMIC DNA]</scope>
    <source>
        <strain evidence="5 6">MCA 5214</strain>
    </source>
</reference>
<feature type="signal peptide" evidence="3">
    <location>
        <begin position="1"/>
        <end position="18"/>
    </location>
</feature>
<dbReference type="InterPro" id="IPR029756">
    <property type="entry name" value="MTH1187/YkoF-like"/>
</dbReference>
<dbReference type="GO" id="GO:0005829">
    <property type="term" value="C:cytosol"/>
    <property type="evidence" value="ECO:0007669"/>
    <property type="project" value="TreeGrafter"/>
</dbReference>
<dbReference type="InterPro" id="IPR051614">
    <property type="entry name" value="UPF0045_domain"/>
</dbReference>
<dbReference type="EMBL" id="KZ819664">
    <property type="protein sequence ID" value="PWN28837.1"/>
    <property type="molecule type" value="Genomic_DNA"/>
</dbReference>
<evidence type="ECO:0000256" key="2">
    <source>
        <dbReference type="SAM" id="MobiDB-lite"/>
    </source>
</evidence>
<evidence type="ECO:0000256" key="1">
    <source>
        <dbReference type="ARBA" id="ARBA00010272"/>
    </source>
</evidence>
<name>A0A316UU55_9BASI</name>